<dbReference type="Proteomes" id="UP000887580">
    <property type="component" value="Unplaced"/>
</dbReference>
<proteinExistence type="predicted"/>
<name>A0AC35FYJ4_9BILA</name>
<protein>
    <submittedName>
        <fullName evidence="2">Amino acid transporter</fullName>
    </submittedName>
</protein>
<reference evidence="2" key="1">
    <citation type="submission" date="2022-11" db="UniProtKB">
        <authorList>
            <consortium name="WormBaseParasite"/>
        </authorList>
    </citation>
    <scope>IDENTIFICATION</scope>
</reference>
<evidence type="ECO:0000313" key="2">
    <source>
        <dbReference type="WBParaSite" id="PS1159_v2.g22127.t1"/>
    </source>
</evidence>
<evidence type="ECO:0000313" key="1">
    <source>
        <dbReference type="Proteomes" id="UP000887580"/>
    </source>
</evidence>
<dbReference type="WBParaSite" id="PS1159_v2.g22127.t1">
    <property type="protein sequence ID" value="PS1159_v2.g22127.t1"/>
    <property type="gene ID" value="PS1159_v2.g22127"/>
</dbReference>
<accession>A0AC35FYJ4</accession>
<organism evidence="1 2">
    <name type="scientific">Panagrolaimus sp. PS1159</name>
    <dbReference type="NCBI Taxonomy" id="55785"/>
    <lineage>
        <taxon>Eukaryota</taxon>
        <taxon>Metazoa</taxon>
        <taxon>Ecdysozoa</taxon>
        <taxon>Nematoda</taxon>
        <taxon>Chromadorea</taxon>
        <taxon>Rhabditida</taxon>
        <taxon>Tylenchina</taxon>
        <taxon>Panagrolaimomorpha</taxon>
        <taxon>Panagrolaimoidea</taxon>
        <taxon>Panagrolaimidae</taxon>
        <taxon>Panagrolaimus</taxon>
    </lineage>
</organism>
<sequence>MSKTAVDSSGSVIMGRNSMGLFGAISYIIGNIVGSGIFITPASILSNVESVGLSLIVWVVAAVISILGAFCYVELGTSIRKSGADYAYTCYVAWYPIAFAFMCVGCIMVYPATLAVQAEVFSEYIIRGIDITFENEMNQYWAKKCLSFSLIWLLLFLNFFSIKTFVSRFQIIASLAKVLACVIIVGTGFYFLAIKGKTEYLENMFDGSTTNAKNIVDGLFAGLFSYDGWDIINFGMEEVENPKRNMPLAIIIAMSLIALFYLALNVSYFTILSPQQVKDSSAVAIDFANGSLGDFKYCIPFFIAVLLIGSLNSTMFSASRFLYAASREGHLPGFISCVNKFHDSPRAALLIHVLLAMMFSFAGNLDTLIQYVSFAQWFQRMITMLALMWIRFRHINVHPDAIKTPIVLPIFFFLVCTALTGVTIWESPTTAGVALGLVGGGLIIYIIFIWNKTLNRFEWYRKVAAKINNKTSIFTQIIFNGLIDQYLVDDHDPASGLLHNKEIIAQKICEKTATTKRNGFINKALDISSESSLSYRGNSNNEKVKPSPL</sequence>